<evidence type="ECO:0000313" key="5">
    <source>
        <dbReference type="Proteomes" id="UP000019478"/>
    </source>
</evidence>
<dbReference type="PRINTS" id="PR00081">
    <property type="entry name" value="GDHRDH"/>
</dbReference>
<dbReference type="AlphaFoldDB" id="W9YR17"/>
<evidence type="ECO:0008006" key="6">
    <source>
        <dbReference type="Google" id="ProtNLM"/>
    </source>
</evidence>
<dbReference type="PANTHER" id="PTHR24321">
    <property type="entry name" value="DEHYDROGENASES, SHORT CHAIN"/>
    <property type="match status" value="1"/>
</dbReference>
<proteinExistence type="inferred from homology"/>
<dbReference type="GO" id="GO:0016491">
    <property type="term" value="F:oxidoreductase activity"/>
    <property type="evidence" value="ECO:0007669"/>
    <property type="project" value="UniProtKB-KW"/>
</dbReference>
<dbReference type="RefSeq" id="XP_007728601.1">
    <property type="nucleotide sequence ID" value="XM_007730411.1"/>
</dbReference>
<keyword evidence="3" id="KW-0560">Oxidoreductase</keyword>
<comment type="similarity">
    <text evidence="1">Belongs to the short-chain dehydrogenases/reductases (SDR) family.</text>
</comment>
<name>W9YR17_9EURO</name>
<dbReference type="CDD" id="cd05233">
    <property type="entry name" value="SDR_c"/>
    <property type="match status" value="1"/>
</dbReference>
<dbReference type="EMBL" id="AMGY01000001">
    <property type="protein sequence ID" value="EXJ91711.1"/>
    <property type="molecule type" value="Genomic_DNA"/>
</dbReference>
<dbReference type="SUPFAM" id="SSF51735">
    <property type="entry name" value="NAD(P)-binding Rossmann-fold domains"/>
    <property type="match status" value="1"/>
</dbReference>
<dbReference type="InterPro" id="IPR002347">
    <property type="entry name" value="SDR_fam"/>
</dbReference>
<dbReference type="STRING" id="1182542.W9YR17"/>
<dbReference type="eggNOG" id="KOG0725">
    <property type="taxonomic scope" value="Eukaryota"/>
</dbReference>
<organism evidence="4 5">
    <name type="scientific">Capronia epimyces CBS 606.96</name>
    <dbReference type="NCBI Taxonomy" id="1182542"/>
    <lineage>
        <taxon>Eukaryota</taxon>
        <taxon>Fungi</taxon>
        <taxon>Dikarya</taxon>
        <taxon>Ascomycota</taxon>
        <taxon>Pezizomycotina</taxon>
        <taxon>Eurotiomycetes</taxon>
        <taxon>Chaetothyriomycetidae</taxon>
        <taxon>Chaetothyriales</taxon>
        <taxon>Herpotrichiellaceae</taxon>
        <taxon>Capronia</taxon>
    </lineage>
</organism>
<dbReference type="OrthoDB" id="5840532at2759"/>
<evidence type="ECO:0000256" key="1">
    <source>
        <dbReference type="ARBA" id="ARBA00006484"/>
    </source>
</evidence>
<sequence length="266" mass="27747">MSKFDGAGAALVTGAGGSIGSAVAAALVQRGCSKLVLADISTTALEATQKHLLAGYDSGSRPLQLLLVKTDIRLEESVDALLKTAVDRFGAIHYFANCAGIMIEPAATLDTQPQDFLTLSTVNQRGTWLSVRAEVRQLLKQEREPFGAGSSRGSIVNVSSVQGLATQPGMVAFAAASHGIVGLTRSTALDYIDSGIRFNCVCPAATESAFLKSPTFQEASKDCLPAGGVNQPSEVANAIVFLLSPDASAINGVSLPVDRGWTLYHH</sequence>
<dbReference type="InterPro" id="IPR036291">
    <property type="entry name" value="NAD(P)-bd_dom_sf"/>
</dbReference>
<dbReference type="Pfam" id="PF13561">
    <property type="entry name" value="adh_short_C2"/>
    <property type="match status" value="1"/>
</dbReference>
<dbReference type="FunFam" id="3.40.50.720:FF:000084">
    <property type="entry name" value="Short-chain dehydrogenase reductase"/>
    <property type="match status" value="1"/>
</dbReference>
<dbReference type="Proteomes" id="UP000019478">
    <property type="component" value="Unassembled WGS sequence"/>
</dbReference>
<comment type="caution">
    <text evidence="4">The sequence shown here is derived from an EMBL/GenBank/DDBJ whole genome shotgun (WGS) entry which is preliminary data.</text>
</comment>
<dbReference type="Gene3D" id="3.40.50.720">
    <property type="entry name" value="NAD(P)-binding Rossmann-like Domain"/>
    <property type="match status" value="1"/>
</dbReference>
<evidence type="ECO:0000313" key="4">
    <source>
        <dbReference type="EMBL" id="EXJ91711.1"/>
    </source>
</evidence>
<protein>
    <recommendedName>
        <fullName evidence="6">3-oxoacyl-[acyl-carrier protein] reductase</fullName>
    </recommendedName>
</protein>
<keyword evidence="5" id="KW-1185">Reference proteome</keyword>
<accession>W9YR17</accession>
<dbReference type="PANTHER" id="PTHR24321:SF12">
    <property type="entry name" value="SHORT-CHAIN DEHYDROGENASE_REDUCTASE FAMILY, PUTATIVE (AFU_ORTHOLOGUE AFUA_5G14340)-RELATED"/>
    <property type="match status" value="1"/>
</dbReference>
<evidence type="ECO:0000256" key="2">
    <source>
        <dbReference type="ARBA" id="ARBA00022857"/>
    </source>
</evidence>
<evidence type="ECO:0000256" key="3">
    <source>
        <dbReference type="ARBA" id="ARBA00023002"/>
    </source>
</evidence>
<dbReference type="HOGENOM" id="CLU_010194_1_0_1"/>
<dbReference type="GeneID" id="19164401"/>
<gene>
    <name evidence="4" type="ORF">A1O3_00261</name>
</gene>
<dbReference type="PRINTS" id="PR00080">
    <property type="entry name" value="SDRFAMILY"/>
</dbReference>
<reference evidence="4 5" key="1">
    <citation type="submission" date="2013-03" db="EMBL/GenBank/DDBJ databases">
        <title>The Genome Sequence of Capronia epimyces CBS 606.96.</title>
        <authorList>
            <consortium name="The Broad Institute Genomics Platform"/>
            <person name="Cuomo C."/>
            <person name="de Hoog S."/>
            <person name="Gorbushina A."/>
            <person name="Walker B."/>
            <person name="Young S.K."/>
            <person name="Zeng Q."/>
            <person name="Gargeya S."/>
            <person name="Fitzgerald M."/>
            <person name="Haas B."/>
            <person name="Abouelleil A."/>
            <person name="Allen A.W."/>
            <person name="Alvarado L."/>
            <person name="Arachchi H.M."/>
            <person name="Berlin A.M."/>
            <person name="Chapman S.B."/>
            <person name="Gainer-Dewar J."/>
            <person name="Goldberg J."/>
            <person name="Griggs A."/>
            <person name="Gujja S."/>
            <person name="Hansen M."/>
            <person name="Howarth C."/>
            <person name="Imamovic A."/>
            <person name="Ireland A."/>
            <person name="Larimer J."/>
            <person name="McCowan C."/>
            <person name="Murphy C."/>
            <person name="Pearson M."/>
            <person name="Poon T.W."/>
            <person name="Priest M."/>
            <person name="Roberts A."/>
            <person name="Saif S."/>
            <person name="Shea T."/>
            <person name="Sisk P."/>
            <person name="Sykes S."/>
            <person name="Wortman J."/>
            <person name="Nusbaum C."/>
            <person name="Birren B."/>
        </authorList>
    </citation>
    <scope>NUCLEOTIDE SEQUENCE [LARGE SCALE GENOMIC DNA]</scope>
    <source>
        <strain evidence="4 5">CBS 606.96</strain>
    </source>
</reference>
<keyword evidence="2" id="KW-0521">NADP</keyword>